<proteinExistence type="inferred from homology"/>
<comment type="subcellular location">
    <subcellularLocation>
        <location evidence="1">Cytoplasm</location>
    </subcellularLocation>
</comment>
<dbReference type="PANTHER" id="PTHR43693:SF1">
    <property type="entry name" value="PROTEIN PHOSPHATASE CHEZ"/>
    <property type="match status" value="1"/>
</dbReference>
<gene>
    <name evidence="11" type="ORF">SAMN02746041_00672</name>
</gene>
<name>A0A1W1X6I6_9BACT</name>
<evidence type="ECO:0000256" key="8">
    <source>
        <dbReference type="ARBA" id="ARBA00022912"/>
    </source>
</evidence>
<dbReference type="Pfam" id="PF04344">
    <property type="entry name" value="CheZ"/>
    <property type="match status" value="1"/>
</dbReference>
<reference evidence="11 12" key="1">
    <citation type="submission" date="2017-04" db="EMBL/GenBank/DDBJ databases">
        <authorList>
            <person name="Afonso C.L."/>
            <person name="Miller P.J."/>
            <person name="Scott M.A."/>
            <person name="Spackman E."/>
            <person name="Goraichik I."/>
            <person name="Dimitrov K.M."/>
            <person name="Suarez D.L."/>
            <person name="Swayne D.E."/>
        </authorList>
    </citation>
    <scope>NUCLEOTIDE SEQUENCE [LARGE SCALE GENOMIC DNA]</scope>
    <source>
        <strain evidence="11 12">DSM 13146</strain>
    </source>
</reference>
<dbReference type="InterPro" id="IPR007439">
    <property type="entry name" value="Chemotax_Pase_CheZ"/>
</dbReference>
<evidence type="ECO:0000313" key="11">
    <source>
        <dbReference type="EMBL" id="SMC19437.1"/>
    </source>
</evidence>
<dbReference type="AlphaFoldDB" id="A0A1W1X6I6"/>
<sequence>MVSIGKDEWRDLIRLLKDVEKLLVGLGGDGKDAQALNQCHQSLKTFSSTVAMLGMEDLSQAGARLEAFFETHILGANGNTQGEEGAVFNFALNALVESMIRSEKDEGETGQVNVEEVLSILDSAGGASQGPEEDGDPPGCEEDLDEDALIDELVGAPAPDTETQAPADDPSRMDRLHDWAARVGAKLDVKKADTGEEVVCLEIPAESPGWQQLLAAQSSLESWEDLRPRLTEDQEPAAKVLEDMKEFMFCMAEGNVERAQQILLALSEKSSDPGLYQEIGSMARELHNSLRDFVGAMDPALREMVEDKIPDSGNRLEHIIQLTETAANTTLDHVEMLQKRNEEDRSHLQEIQTTLDGLHAIGGNAQERLAQIRSLLELLVESGRRSNEDLIQIMTAQDYQDLTGQIIMKIIKLLEDLEGKLVQLITKFGVKVEKAKKTKEELYGPSHEQVEDALHSQNDVDALLAEFGF</sequence>
<evidence type="ECO:0000256" key="1">
    <source>
        <dbReference type="ARBA" id="ARBA00004496"/>
    </source>
</evidence>
<evidence type="ECO:0000256" key="2">
    <source>
        <dbReference type="ARBA" id="ARBA00005908"/>
    </source>
</evidence>
<feature type="compositionally biased region" description="Acidic residues" evidence="10">
    <location>
        <begin position="131"/>
        <end position="143"/>
    </location>
</feature>
<dbReference type="GO" id="GO:0006935">
    <property type="term" value="P:chemotaxis"/>
    <property type="evidence" value="ECO:0007669"/>
    <property type="project" value="UniProtKB-KW"/>
</dbReference>
<accession>A0A1W1X6I6</accession>
<keyword evidence="4" id="KW-0963">Cytoplasm</keyword>
<evidence type="ECO:0000256" key="4">
    <source>
        <dbReference type="ARBA" id="ARBA00022490"/>
    </source>
</evidence>
<dbReference type="GO" id="GO:0050920">
    <property type="term" value="P:regulation of chemotaxis"/>
    <property type="evidence" value="ECO:0007669"/>
    <property type="project" value="InterPro"/>
</dbReference>
<protein>
    <recommendedName>
        <fullName evidence="3">Protein phosphatase CheZ</fullName>
    </recommendedName>
    <alternativeName>
        <fullName evidence="9">Chemotaxis protein CheZ</fullName>
    </alternativeName>
</protein>
<organism evidence="11 12">
    <name type="scientific">Desulfacinum hydrothermale DSM 13146</name>
    <dbReference type="NCBI Taxonomy" id="1121390"/>
    <lineage>
        <taxon>Bacteria</taxon>
        <taxon>Pseudomonadati</taxon>
        <taxon>Thermodesulfobacteriota</taxon>
        <taxon>Syntrophobacteria</taxon>
        <taxon>Syntrophobacterales</taxon>
        <taxon>Syntrophobacteraceae</taxon>
        <taxon>Desulfacinum</taxon>
    </lineage>
</organism>
<dbReference type="Proteomes" id="UP000192783">
    <property type="component" value="Unassembled WGS sequence"/>
</dbReference>
<dbReference type="SUPFAM" id="SSF75708">
    <property type="entry name" value="Chemotaxis phosphatase CheZ"/>
    <property type="match status" value="1"/>
</dbReference>
<keyword evidence="6" id="KW-0283">Flagellar rotation</keyword>
<evidence type="ECO:0000256" key="5">
    <source>
        <dbReference type="ARBA" id="ARBA00022500"/>
    </source>
</evidence>
<keyword evidence="12" id="KW-1185">Reference proteome</keyword>
<dbReference type="GO" id="GO:0005737">
    <property type="term" value="C:cytoplasm"/>
    <property type="evidence" value="ECO:0007669"/>
    <property type="project" value="UniProtKB-SubCell"/>
</dbReference>
<dbReference type="InterPro" id="IPR050992">
    <property type="entry name" value="CheZ_family_phosphatases"/>
</dbReference>
<keyword evidence="7" id="KW-0378">Hydrolase</keyword>
<dbReference type="STRING" id="1121390.SAMN02746041_00672"/>
<dbReference type="Gene3D" id="1.10.287.500">
    <property type="entry name" value="Helix hairpin bin"/>
    <property type="match status" value="1"/>
</dbReference>
<evidence type="ECO:0000256" key="7">
    <source>
        <dbReference type="ARBA" id="ARBA00022801"/>
    </source>
</evidence>
<comment type="similarity">
    <text evidence="2">Belongs to the CheZ family.</text>
</comment>
<evidence type="ECO:0000313" key="12">
    <source>
        <dbReference type="Proteomes" id="UP000192783"/>
    </source>
</evidence>
<dbReference type="GO" id="GO:0097588">
    <property type="term" value="P:archaeal or bacterial-type flagellum-dependent cell motility"/>
    <property type="evidence" value="ECO:0007669"/>
    <property type="project" value="UniProtKB-KW"/>
</dbReference>
<keyword evidence="5" id="KW-0145">Chemotaxis</keyword>
<dbReference type="PANTHER" id="PTHR43693">
    <property type="entry name" value="PROTEIN PHOSPHATASE CHEZ"/>
    <property type="match status" value="1"/>
</dbReference>
<evidence type="ECO:0000256" key="10">
    <source>
        <dbReference type="SAM" id="MobiDB-lite"/>
    </source>
</evidence>
<dbReference type="OrthoDB" id="9773007at2"/>
<dbReference type="GO" id="GO:0004721">
    <property type="term" value="F:phosphoprotein phosphatase activity"/>
    <property type="evidence" value="ECO:0007669"/>
    <property type="project" value="UniProtKB-KW"/>
</dbReference>
<dbReference type="EMBL" id="FWXF01000002">
    <property type="protein sequence ID" value="SMC19437.1"/>
    <property type="molecule type" value="Genomic_DNA"/>
</dbReference>
<keyword evidence="8" id="KW-0904">Protein phosphatase</keyword>
<dbReference type="GO" id="GO:0009288">
    <property type="term" value="C:bacterial-type flagellum"/>
    <property type="evidence" value="ECO:0007669"/>
    <property type="project" value="InterPro"/>
</dbReference>
<evidence type="ECO:0000256" key="9">
    <source>
        <dbReference type="ARBA" id="ARBA00029599"/>
    </source>
</evidence>
<evidence type="ECO:0000256" key="6">
    <source>
        <dbReference type="ARBA" id="ARBA00022779"/>
    </source>
</evidence>
<evidence type="ECO:0000256" key="3">
    <source>
        <dbReference type="ARBA" id="ARBA00018484"/>
    </source>
</evidence>
<dbReference type="RefSeq" id="WP_084056267.1">
    <property type="nucleotide sequence ID" value="NZ_FWXF01000002.1"/>
</dbReference>
<feature type="region of interest" description="Disordered" evidence="10">
    <location>
        <begin position="124"/>
        <end position="143"/>
    </location>
</feature>